<organism evidence="5">
    <name type="scientific">marine metagenome</name>
    <dbReference type="NCBI Taxonomy" id="408172"/>
    <lineage>
        <taxon>unclassified sequences</taxon>
        <taxon>metagenomes</taxon>
        <taxon>ecological metagenomes</taxon>
    </lineage>
</organism>
<accession>A0A383AV96</accession>
<evidence type="ECO:0000313" key="5">
    <source>
        <dbReference type="EMBL" id="SVE11115.1"/>
    </source>
</evidence>
<reference evidence="5" key="1">
    <citation type="submission" date="2018-05" db="EMBL/GenBank/DDBJ databases">
        <authorList>
            <person name="Lanie J.A."/>
            <person name="Ng W.-L."/>
            <person name="Kazmierczak K.M."/>
            <person name="Andrzejewski T.M."/>
            <person name="Davidsen T.M."/>
            <person name="Wayne K.J."/>
            <person name="Tettelin H."/>
            <person name="Glass J.I."/>
            <person name="Rusch D."/>
            <person name="Podicherti R."/>
            <person name="Tsui H.-C.T."/>
            <person name="Winkler M.E."/>
        </authorList>
    </citation>
    <scope>NUCLEOTIDE SEQUENCE</scope>
</reference>
<keyword evidence="2" id="KW-0288">FMN</keyword>
<proteinExistence type="predicted"/>
<dbReference type="EMBL" id="UINC01194834">
    <property type="protein sequence ID" value="SVE11115.1"/>
    <property type="molecule type" value="Genomic_DNA"/>
</dbReference>
<dbReference type="PANTHER" id="PTHR23026:SF90">
    <property type="entry name" value="IODOTYROSINE DEIODINASE 1"/>
    <property type="match status" value="1"/>
</dbReference>
<keyword evidence="3" id="KW-0560">Oxidoreductase</keyword>
<dbReference type="InterPro" id="IPR029479">
    <property type="entry name" value="Nitroreductase"/>
</dbReference>
<name>A0A383AV96_9ZZZZ</name>
<feature type="non-terminal residue" evidence="5">
    <location>
        <position position="1"/>
    </location>
</feature>
<evidence type="ECO:0000256" key="3">
    <source>
        <dbReference type="ARBA" id="ARBA00023002"/>
    </source>
</evidence>
<dbReference type="InterPro" id="IPR000415">
    <property type="entry name" value="Nitroreductase-like"/>
</dbReference>
<evidence type="ECO:0000259" key="4">
    <source>
        <dbReference type="Pfam" id="PF00881"/>
    </source>
</evidence>
<dbReference type="Pfam" id="PF00881">
    <property type="entry name" value="Nitroreductase"/>
    <property type="match status" value="1"/>
</dbReference>
<feature type="domain" description="Nitroreductase" evidence="4">
    <location>
        <begin position="37"/>
        <end position="123"/>
    </location>
</feature>
<evidence type="ECO:0000256" key="2">
    <source>
        <dbReference type="ARBA" id="ARBA00022643"/>
    </source>
</evidence>
<keyword evidence="1" id="KW-0285">Flavoprotein</keyword>
<dbReference type="SUPFAM" id="SSF55469">
    <property type="entry name" value="FMN-dependent nitroreductase-like"/>
    <property type="match status" value="1"/>
</dbReference>
<dbReference type="GO" id="GO:0016491">
    <property type="term" value="F:oxidoreductase activity"/>
    <property type="evidence" value="ECO:0007669"/>
    <property type="project" value="UniProtKB-KW"/>
</dbReference>
<sequence>VTDRTLKEQVTSLYKRSWDEVYGESSSGTTLSAGIRSSATHLAEYMADVPVLILACIGHDGSSSNLARGSSIYPAIQNLMLAARGLDLGTVITTLHKRYEVEVKEIFGIPEDVETAALIPVGYLAEDEHFGGGRRVPVKDVTYHNKWGTA</sequence>
<dbReference type="Gene3D" id="3.40.109.10">
    <property type="entry name" value="NADH Oxidase"/>
    <property type="match status" value="1"/>
</dbReference>
<dbReference type="AlphaFoldDB" id="A0A383AV96"/>
<gene>
    <name evidence="5" type="ORF">METZ01_LOCUS463969</name>
</gene>
<dbReference type="PANTHER" id="PTHR23026">
    <property type="entry name" value="NADPH NITROREDUCTASE"/>
    <property type="match status" value="1"/>
</dbReference>
<dbReference type="CDD" id="cd02062">
    <property type="entry name" value="Nitro_FMN_reductase"/>
    <property type="match status" value="1"/>
</dbReference>
<dbReference type="InterPro" id="IPR050627">
    <property type="entry name" value="Nitroreductase/BluB"/>
</dbReference>
<protein>
    <recommendedName>
        <fullName evidence="4">Nitroreductase domain-containing protein</fullName>
    </recommendedName>
</protein>
<evidence type="ECO:0000256" key="1">
    <source>
        <dbReference type="ARBA" id="ARBA00022630"/>
    </source>
</evidence>